<dbReference type="AlphaFoldDB" id="A0A1J1IPR5"/>
<dbReference type="InterPro" id="IPR051685">
    <property type="entry name" value="Ycf3/AcsC/BcsC/TPR_MFPF"/>
</dbReference>
<evidence type="ECO:0000313" key="4">
    <source>
        <dbReference type="EMBL" id="CRL02237.1"/>
    </source>
</evidence>
<dbReference type="SMART" id="SM00028">
    <property type="entry name" value="TPR"/>
    <property type="match status" value="4"/>
</dbReference>
<dbReference type="InterPro" id="IPR019734">
    <property type="entry name" value="TPR_rpt"/>
</dbReference>
<keyword evidence="5" id="KW-1185">Reference proteome</keyword>
<dbReference type="SUPFAM" id="SSF48452">
    <property type="entry name" value="TPR-like"/>
    <property type="match status" value="1"/>
</dbReference>
<dbReference type="Gene3D" id="1.25.40.10">
    <property type="entry name" value="Tetratricopeptide repeat domain"/>
    <property type="match status" value="2"/>
</dbReference>
<dbReference type="InterPro" id="IPR011990">
    <property type="entry name" value="TPR-like_helical_dom_sf"/>
</dbReference>
<sequence length="421" mass="49312">MGRPKGSRNGIRRVAIKYPKYHELHGKCFQYIYVNKNIYSNQNERNDDLNEINEESQLPIFDSAVLRAYRADNFEKCIKLIEKILDNNNDEYKNHYKILQAASYTMLGKDLDKSHEILDEVLKEEPFNTSAYYGKGFAFYLSNKYEQSVKMLQKAIEIDPSENMDKARNLMMRIDVNQRKLVVKVKKMEEDKSLTLNSHDPFGMKSIIDAFNKNFNKNHCIDLKNIRENSKFGEDDIEKMKVNCFKDKEMDSIKNVWNNDKGNNTLEDVEMKESCNEQVDTENPPSITDIPECLPKSFVPKSAEDFFKKGMELYISGVLDKSVKMFEKATELDPKMAEAEEMEVKAQSLIDLIDIAHFNMTKKKYETVADILNQALEIDHTNDYINRLFYFQRGLAFYNLGEREKAWNDYEKYDELSKNLL</sequence>
<dbReference type="Proteomes" id="UP000183832">
    <property type="component" value="Unassembled WGS sequence"/>
</dbReference>
<dbReference type="PROSITE" id="PS50005">
    <property type="entry name" value="TPR"/>
    <property type="match status" value="2"/>
</dbReference>
<evidence type="ECO:0000256" key="3">
    <source>
        <dbReference type="PROSITE-ProRule" id="PRU00339"/>
    </source>
</evidence>
<evidence type="ECO:0000313" key="5">
    <source>
        <dbReference type="Proteomes" id="UP000183832"/>
    </source>
</evidence>
<dbReference type="EMBL" id="CVRI01000057">
    <property type="protein sequence ID" value="CRL02237.1"/>
    <property type="molecule type" value="Genomic_DNA"/>
</dbReference>
<protein>
    <submittedName>
        <fullName evidence="4">CLUMA_CG015283, isoform A</fullName>
    </submittedName>
</protein>
<feature type="repeat" description="TPR" evidence="3">
    <location>
        <begin position="303"/>
        <end position="336"/>
    </location>
</feature>
<dbReference type="STRING" id="568069.A0A1J1IPR5"/>
<gene>
    <name evidence="4" type="ORF">CLUMA_CG015283</name>
</gene>
<feature type="repeat" description="TPR" evidence="3">
    <location>
        <begin position="129"/>
        <end position="162"/>
    </location>
</feature>
<name>A0A1J1IPR5_9DIPT</name>
<dbReference type="OrthoDB" id="1926212at2759"/>
<keyword evidence="2 3" id="KW-0802">TPR repeat</keyword>
<evidence type="ECO:0000256" key="2">
    <source>
        <dbReference type="ARBA" id="ARBA00022803"/>
    </source>
</evidence>
<dbReference type="PANTHER" id="PTHR44943">
    <property type="entry name" value="CELLULOSE SYNTHASE OPERON PROTEIN C"/>
    <property type="match status" value="1"/>
</dbReference>
<evidence type="ECO:0000256" key="1">
    <source>
        <dbReference type="ARBA" id="ARBA00022737"/>
    </source>
</evidence>
<reference evidence="4 5" key="1">
    <citation type="submission" date="2015-04" db="EMBL/GenBank/DDBJ databases">
        <authorList>
            <person name="Syromyatnikov M.Y."/>
            <person name="Popov V.N."/>
        </authorList>
    </citation>
    <scope>NUCLEOTIDE SEQUENCE [LARGE SCALE GENOMIC DNA]</scope>
</reference>
<proteinExistence type="predicted"/>
<dbReference type="Pfam" id="PF13181">
    <property type="entry name" value="TPR_8"/>
    <property type="match status" value="1"/>
</dbReference>
<organism evidence="4 5">
    <name type="scientific">Clunio marinus</name>
    <dbReference type="NCBI Taxonomy" id="568069"/>
    <lineage>
        <taxon>Eukaryota</taxon>
        <taxon>Metazoa</taxon>
        <taxon>Ecdysozoa</taxon>
        <taxon>Arthropoda</taxon>
        <taxon>Hexapoda</taxon>
        <taxon>Insecta</taxon>
        <taxon>Pterygota</taxon>
        <taxon>Neoptera</taxon>
        <taxon>Endopterygota</taxon>
        <taxon>Diptera</taxon>
        <taxon>Nematocera</taxon>
        <taxon>Chironomoidea</taxon>
        <taxon>Chironomidae</taxon>
        <taxon>Clunio</taxon>
    </lineage>
</organism>
<accession>A0A1J1IPR5</accession>
<keyword evidence="1" id="KW-0677">Repeat</keyword>
<dbReference type="PANTHER" id="PTHR44943:SF8">
    <property type="entry name" value="TPR REPEAT-CONTAINING PROTEIN MJ0263"/>
    <property type="match status" value="1"/>
</dbReference>
<dbReference type="PROSITE" id="PS50293">
    <property type="entry name" value="TPR_REGION"/>
    <property type="match status" value="1"/>
</dbReference>
<dbReference type="Pfam" id="PF00515">
    <property type="entry name" value="TPR_1"/>
    <property type="match status" value="1"/>
</dbReference>